<dbReference type="InterPro" id="IPR011650">
    <property type="entry name" value="Peptidase_M20_dimer"/>
</dbReference>
<dbReference type="GO" id="GO:0046872">
    <property type="term" value="F:metal ion binding"/>
    <property type="evidence" value="ECO:0007669"/>
    <property type="project" value="UniProtKB-KW"/>
</dbReference>
<dbReference type="SUPFAM" id="SSF53187">
    <property type="entry name" value="Zn-dependent exopeptidases"/>
    <property type="match status" value="1"/>
</dbReference>
<dbReference type="GO" id="GO:0008233">
    <property type="term" value="F:peptidase activity"/>
    <property type="evidence" value="ECO:0007669"/>
    <property type="project" value="UniProtKB-KW"/>
</dbReference>
<dbReference type="OrthoDB" id="9761532at2"/>
<keyword evidence="3 5" id="KW-0378">Hydrolase</keyword>
<evidence type="ECO:0000256" key="2">
    <source>
        <dbReference type="ARBA" id="ARBA00022723"/>
    </source>
</evidence>
<dbReference type="Pfam" id="PF07687">
    <property type="entry name" value="M20_dimer"/>
    <property type="match status" value="1"/>
</dbReference>
<organism evidence="5 6">
    <name type="scientific">Pseudobythopirellula maris</name>
    <dbReference type="NCBI Taxonomy" id="2527991"/>
    <lineage>
        <taxon>Bacteria</taxon>
        <taxon>Pseudomonadati</taxon>
        <taxon>Planctomycetota</taxon>
        <taxon>Planctomycetia</taxon>
        <taxon>Pirellulales</taxon>
        <taxon>Lacipirellulaceae</taxon>
        <taxon>Pseudobythopirellula</taxon>
    </lineage>
</organism>
<dbReference type="Proteomes" id="UP000315440">
    <property type="component" value="Unassembled WGS sequence"/>
</dbReference>
<dbReference type="CDD" id="cd05680">
    <property type="entry name" value="M20_dipept_like"/>
    <property type="match status" value="1"/>
</dbReference>
<keyword evidence="6" id="KW-1185">Reference proteome</keyword>
<evidence type="ECO:0000256" key="1">
    <source>
        <dbReference type="ARBA" id="ARBA00022670"/>
    </source>
</evidence>
<comment type="caution">
    <text evidence="5">The sequence shown here is derived from an EMBL/GenBank/DDBJ whole genome shotgun (WGS) entry which is preliminary data.</text>
</comment>
<evidence type="ECO:0000313" key="5">
    <source>
        <dbReference type="EMBL" id="TWT90791.1"/>
    </source>
</evidence>
<dbReference type="PANTHER" id="PTHR43270:SF12">
    <property type="entry name" value="SUCCINYL-DIAMINOPIMELATE DESUCCINYLASE"/>
    <property type="match status" value="1"/>
</dbReference>
<reference evidence="5 6" key="1">
    <citation type="submission" date="2019-02" db="EMBL/GenBank/DDBJ databases">
        <title>Deep-cultivation of Planctomycetes and their phenomic and genomic characterization uncovers novel biology.</title>
        <authorList>
            <person name="Wiegand S."/>
            <person name="Jogler M."/>
            <person name="Boedeker C."/>
            <person name="Pinto D."/>
            <person name="Vollmers J."/>
            <person name="Rivas-Marin E."/>
            <person name="Kohn T."/>
            <person name="Peeters S.H."/>
            <person name="Heuer A."/>
            <person name="Rast P."/>
            <person name="Oberbeckmann S."/>
            <person name="Bunk B."/>
            <person name="Jeske O."/>
            <person name="Meyerdierks A."/>
            <person name="Storesund J.E."/>
            <person name="Kallscheuer N."/>
            <person name="Luecker S."/>
            <person name="Lage O.M."/>
            <person name="Pohl T."/>
            <person name="Merkel B.J."/>
            <person name="Hornburger P."/>
            <person name="Mueller R.-W."/>
            <person name="Bruemmer F."/>
            <person name="Labrenz M."/>
            <person name="Spormann A.M."/>
            <person name="Op Den Camp H."/>
            <person name="Overmann J."/>
            <person name="Amann R."/>
            <person name="Jetten M.S.M."/>
            <person name="Mascher T."/>
            <person name="Medema M.H."/>
            <person name="Devos D.P."/>
            <person name="Kaster A.-K."/>
            <person name="Ovreas L."/>
            <person name="Rohde M."/>
            <person name="Galperin M.Y."/>
            <person name="Jogler C."/>
        </authorList>
    </citation>
    <scope>NUCLEOTIDE SEQUENCE [LARGE SCALE GENOMIC DNA]</scope>
    <source>
        <strain evidence="5 6">Mal64</strain>
    </source>
</reference>
<dbReference type="InterPro" id="IPR051458">
    <property type="entry name" value="Cyt/Met_Dipeptidase"/>
</dbReference>
<evidence type="ECO:0000256" key="3">
    <source>
        <dbReference type="ARBA" id="ARBA00022801"/>
    </source>
</evidence>
<gene>
    <name evidence="5" type="primary">dapE</name>
    <name evidence="5" type="ORF">Mal64_11880</name>
</gene>
<dbReference type="RefSeq" id="WP_146397987.1">
    <property type="nucleotide sequence ID" value="NZ_SJPQ01000001.1"/>
</dbReference>
<feature type="domain" description="Peptidase M20 dimerisation" evidence="4">
    <location>
        <begin position="193"/>
        <end position="352"/>
    </location>
</feature>
<dbReference type="NCBIfam" id="NF006579">
    <property type="entry name" value="PRK09104.1"/>
    <property type="match status" value="1"/>
</dbReference>
<dbReference type="PANTHER" id="PTHR43270">
    <property type="entry name" value="BETA-ALA-HIS DIPEPTIDASE"/>
    <property type="match status" value="1"/>
</dbReference>
<dbReference type="GO" id="GO:0006508">
    <property type="term" value="P:proteolysis"/>
    <property type="evidence" value="ECO:0007669"/>
    <property type="project" value="UniProtKB-KW"/>
</dbReference>
<name>A0A5C5ZV36_9BACT</name>
<keyword evidence="1" id="KW-0645">Protease</keyword>
<dbReference type="NCBIfam" id="NF005914">
    <property type="entry name" value="PRK07907.1"/>
    <property type="match status" value="1"/>
</dbReference>
<dbReference type="AlphaFoldDB" id="A0A5C5ZV36"/>
<dbReference type="EMBL" id="SJPQ01000001">
    <property type="protein sequence ID" value="TWT90791.1"/>
    <property type="molecule type" value="Genomic_DNA"/>
</dbReference>
<dbReference type="Pfam" id="PF01546">
    <property type="entry name" value="Peptidase_M20"/>
    <property type="match status" value="1"/>
</dbReference>
<dbReference type="EC" id="3.5.1.18" evidence="5"/>
<dbReference type="InterPro" id="IPR002933">
    <property type="entry name" value="Peptidase_M20"/>
</dbReference>
<evidence type="ECO:0000259" key="4">
    <source>
        <dbReference type="Pfam" id="PF07687"/>
    </source>
</evidence>
<proteinExistence type="predicted"/>
<dbReference type="GO" id="GO:0009014">
    <property type="term" value="F:succinyl-diaminopimelate desuccinylase activity"/>
    <property type="evidence" value="ECO:0007669"/>
    <property type="project" value="UniProtKB-EC"/>
</dbReference>
<protein>
    <submittedName>
        <fullName evidence="5">Succinyl-diaminopimelate desuccinylase</fullName>
        <ecNumber evidence="5">3.5.1.18</ecNumber>
    </submittedName>
</protein>
<dbReference type="Gene3D" id="3.40.630.10">
    <property type="entry name" value="Zn peptidases"/>
    <property type="match status" value="1"/>
</dbReference>
<accession>A0A5C5ZV36</accession>
<dbReference type="NCBIfam" id="NF006053">
    <property type="entry name" value="PRK08201.1"/>
    <property type="match status" value="1"/>
</dbReference>
<evidence type="ECO:0000313" key="6">
    <source>
        <dbReference type="Proteomes" id="UP000315440"/>
    </source>
</evidence>
<dbReference type="Gene3D" id="3.30.70.360">
    <property type="match status" value="1"/>
</dbReference>
<sequence length="465" mass="50310">MSQLDSHLEENASRHEERLMELLRIASVSADSAHAGDVQRAADWVAALLSEGTQLQVETIPTAGHPLVYAESPAVEGKPVVLIYGHYDVQPPDPLDEWLTPPFEPTVRNGAVYARGATDDKGQMLTHLLSTLAVLEVEGELPLQLKILIEGEEEVGSENLEKYVAENQDKLACDCVVISDSSQFAPGVPAVTYGLRGIAYYEVRLQGPKQDLHSGTFGGGVTNPANTLAKLLAALVDGEGRIQVPGFYDDVAELTEREREEFAGLPFDEAKFKKQLGVDGLTGEAGYSTLERRWARPTCDINGLWSGYQGEGAKTVLPAKAGAKFSFRLVPDQDPAKVTAGLRQLFEPLLPPGIEMELIDFHGAPGVVFPLESPAMEAAATAIEHGFGSRPVFIREGGSIPIVNRFAKELNCEVLLLGWGLDDDNTHSPNEKFNLGDFHRGIRSSAALWQQLSECGIRSAECGAT</sequence>
<keyword evidence="2" id="KW-0479">Metal-binding</keyword>